<proteinExistence type="predicted"/>
<organism evidence="1 2">
    <name type="scientific">Globodera pallida</name>
    <name type="common">Potato cyst nematode worm</name>
    <name type="synonym">Heterodera pallida</name>
    <dbReference type="NCBI Taxonomy" id="36090"/>
    <lineage>
        <taxon>Eukaryota</taxon>
        <taxon>Metazoa</taxon>
        <taxon>Ecdysozoa</taxon>
        <taxon>Nematoda</taxon>
        <taxon>Chromadorea</taxon>
        <taxon>Rhabditida</taxon>
        <taxon>Tylenchina</taxon>
        <taxon>Tylenchomorpha</taxon>
        <taxon>Tylenchoidea</taxon>
        <taxon>Heteroderidae</taxon>
        <taxon>Heteroderinae</taxon>
        <taxon>Globodera</taxon>
    </lineage>
</organism>
<sequence>MVGWAEHESSFEEVGTTGYADISTDLSRCDQRNSTVKVRITNLDHPYTSKEFEMSKTELSTRRSAFVLGFNIAPSARKQFYFQQSSSIWRFFQRSRTQYIVFGSGVQKNGQNGINIPIYEIKMLEFCREGRIGLVIYNAKREKTYIDVAREFLLENDAFNINMSNETVQPIHNDAL</sequence>
<accession>A0A183CLF2</accession>
<reference evidence="1" key="1">
    <citation type="submission" date="2013-12" db="EMBL/GenBank/DDBJ databases">
        <authorList>
            <person name="Aslett M."/>
        </authorList>
    </citation>
    <scope>NUCLEOTIDE SEQUENCE [LARGE SCALE GENOMIC DNA]</scope>
    <source>
        <strain evidence="1">Lindley</strain>
    </source>
</reference>
<dbReference type="Proteomes" id="UP000050741">
    <property type="component" value="Unassembled WGS sequence"/>
</dbReference>
<keyword evidence="1" id="KW-1185">Reference proteome</keyword>
<name>A0A183CLF2_GLOPA</name>
<protein>
    <submittedName>
        <fullName evidence="2">DUF2263 domain-containing protein</fullName>
    </submittedName>
</protein>
<dbReference type="AlphaFoldDB" id="A0A183CLF2"/>
<reference evidence="2" key="3">
    <citation type="submission" date="2016-06" db="UniProtKB">
        <authorList>
            <consortium name="WormBaseParasite"/>
        </authorList>
    </citation>
    <scope>IDENTIFICATION</scope>
</reference>
<dbReference type="WBParaSite" id="GPLIN_001370800">
    <property type="protein sequence ID" value="GPLIN_001370800"/>
    <property type="gene ID" value="GPLIN_001370800"/>
</dbReference>
<evidence type="ECO:0000313" key="2">
    <source>
        <dbReference type="WBParaSite" id="GPLIN_001370800"/>
    </source>
</evidence>
<reference evidence="1" key="2">
    <citation type="submission" date="2014-05" db="EMBL/GenBank/DDBJ databases">
        <title>The genome and life-stage specific transcriptomes of Globodera pallida elucidate key aspects of plant parasitism by a cyst nematode.</title>
        <authorList>
            <person name="Cotton J.A."/>
            <person name="Lilley C.J."/>
            <person name="Jones L.M."/>
            <person name="Kikuchi T."/>
            <person name="Reid A.J."/>
            <person name="Thorpe P."/>
            <person name="Tsai I.J."/>
            <person name="Beasley H."/>
            <person name="Blok V."/>
            <person name="Cock P.J.A."/>
            <person name="Van den Akker S.E."/>
            <person name="Holroyd N."/>
            <person name="Hunt M."/>
            <person name="Mantelin S."/>
            <person name="Naghra H."/>
            <person name="Pain A."/>
            <person name="Palomares-Rius J.E."/>
            <person name="Zarowiecki M."/>
            <person name="Berriman M."/>
            <person name="Jones J.T."/>
            <person name="Urwin P.E."/>
        </authorList>
    </citation>
    <scope>NUCLEOTIDE SEQUENCE [LARGE SCALE GENOMIC DNA]</scope>
    <source>
        <strain evidence="1">Lindley</strain>
    </source>
</reference>
<evidence type="ECO:0000313" key="1">
    <source>
        <dbReference type="Proteomes" id="UP000050741"/>
    </source>
</evidence>